<comment type="caution">
    <text evidence="3">The sequence shown here is derived from an EMBL/GenBank/DDBJ whole genome shotgun (WGS) entry which is preliminary data.</text>
</comment>
<dbReference type="RefSeq" id="WP_222963187.1">
    <property type="nucleotide sequence ID" value="NZ_JAINZZ010000016.1"/>
</dbReference>
<accession>A0ABS7Q7B7</accession>
<dbReference type="Gene3D" id="2.60.40.420">
    <property type="entry name" value="Cupredoxins - blue copper proteins"/>
    <property type="match status" value="1"/>
</dbReference>
<dbReference type="SUPFAM" id="SSF49503">
    <property type="entry name" value="Cupredoxins"/>
    <property type="match status" value="1"/>
</dbReference>
<evidence type="ECO:0000313" key="3">
    <source>
        <dbReference type="EMBL" id="MBY8879050.1"/>
    </source>
</evidence>
<dbReference type="InterPro" id="IPR008972">
    <property type="entry name" value="Cupredoxin"/>
</dbReference>
<dbReference type="Pfam" id="PF13473">
    <property type="entry name" value="Cupredoxin_1"/>
    <property type="match status" value="1"/>
</dbReference>
<keyword evidence="4" id="KW-1185">Reference proteome</keyword>
<name>A0ABS7Q7B7_9ACTN</name>
<reference evidence="3 4" key="1">
    <citation type="submission" date="2021-08" db="EMBL/GenBank/DDBJ databases">
        <title>WGS of actinomycetes from Thailand.</title>
        <authorList>
            <person name="Thawai C."/>
        </authorList>
    </citation>
    <scope>NUCLEOTIDE SEQUENCE [LARGE SCALE GENOMIC DNA]</scope>
    <source>
        <strain evidence="3 4">PLK6-54</strain>
    </source>
</reference>
<evidence type="ECO:0000256" key="1">
    <source>
        <dbReference type="SAM" id="MobiDB-lite"/>
    </source>
</evidence>
<dbReference type="PANTHER" id="PTHR36507:SF1">
    <property type="entry name" value="BLL1555 PROTEIN"/>
    <property type="match status" value="1"/>
</dbReference>
<dbReference type="InterPro" id="IPR052721">
    <property type="entry name" value="ET_Amicyanin"/>
</dbReference>
<evidence type="ECO:0000313" key="4">
    <source>
        <dbReference type="Proteomes" id="UP000778578"/>
    </source>
</evidence>
<proteinExistence type="predicted"/>
<evidence type="ECO:0000259" key="2">
    <source>
        <dbReference type="Pfam" id="PF13473"/>
    </source>
</evidence>
<dbReference type="PANTHER" id="PTHR36507">
    <property type="entry name" value="BLL1555 PROTEIN"/>
    <property type="match status" value="1"/>
</dbReference>
<gene>
    <name evidence="3" type="ORF">K7862_15595</name>
</gene>
<protein>
    <submittedName>
        <fullName evidence="3">Cupredoxin domain-containing protein</fullName>
    </submittedName>
</protein>
<dbReference type="PROSITE" id="PS51257">
    <property type="entry name" value="PROKAR_LIPOPROTEIN"/>
    <property type="match status" value="1"/>
</dbReference>
<organism evidence="3 4">
    <name type="scientific">Actinacidiphila acidipaludis</name>
    <dbReference type="NCBI Taxonomy" id="2873382"/>
    <lineage>
        <taxon>Bacteria</taxon>
        <taxon>Bacillati</taxon>
        <taxon>Actinomycetota</taxon>
        <taxon>Actinomycetes</taxon>
        <taxon>Kitasatosporales</taxon>
        <taxon>Streptomycetaceae</taxon>
        <taxon>Actinacidiphila</taxon>
    </lineage>
</organism>
<dbReference type="InterPro" id="IPR028096">
    <property type="entry name" value="EfeO_Cupredoxin"/>
</dbReference>
<sequence>MTTGKRAAGRRGTRVAAVVSAVGLLLALTGCSRSSGGGSSSTTGATPSGSAPASNAPGRLTIQNFAFHPAALTVKPGAPVTVVNADSTAHTVTATGSKPFDTGTIAPGHTVVFTAPRTAGSYPYICTIHPFMKGTLTVS</sequence>
<dbReference type="Proteomes" id="UP000778578">
    <property type="component" value="Unassembled WGS sequence"/>
</dbReference>
<dbReference type="EMBL" id="JAINZZ010000016">
    <property type="protein sequence ID" value="MBY8879050.1"/>
    <property type="molecule type" value="Genomic_DNA"/>
</dbReference>
<feature type="domain" description="EfeO-type cupredoxin-like" evidence="2">
    <location>
        <begin position="52"/>
        <end position="138"/>
    </location>
</feature>
<feature type="region of interest" description="Disordered" evidence="1">
    <location>
        <begin position="32"/>
        <end position="57"/>
    </location>
</feature>